<dbReference type="InterPro" id="IPR013783">
    <property type="entry name" value="Ig-like_fold"/>
</dbReference>
<comment type="caution">
    <text evidence="2">The sequence shown here is derived from an EMBL/GenBank/DDBJ whole genome shotgun (WGS) entry which is preliminary data.</text>
</comment>
<dbReference type="Gene3D" id="2.60.40.10">
    <property type="entry name" value="Immunoglobulins"/>
    <property type="match status" value="1"/>
</dbReference>
<feature type="signal peptide" evidence="1">
    <location>
        <begin position="1"/>
        <end position="26"/>
    </location>
</feature>
<evidence type="ECO:0008006" key="4">
    <source>
        <dbReference type="Google" id="ProtNLM"/>
    </source>
</evidence>
<evidence type="ECO:0000313" key="3">
    <source>
        <dbReference type="Proteomes" id="UP000717634"/>
    </source>
</evidence>
<accession>A0ABX1HFF6</accession>
<dbReference type="Gene3D" id="3.40.50.1110">
    <property type="entry name" value="SGNH hydrolase"/>
    <property type="match status" value="1"/>
</dbReference>
<organism evidence="2 3">
    <name type="scientific">Hymenobacter artigasi</name>
    <dbReference type="NCBI Taxonomy" id="2719616"/>
    <lineage>
        <taxon>Bacteria</taxon>
        <taxon>Pseudomonadati</taxon>
        <taxon>Bacteroidota</taxon>
        <taxon>Cytophagia</taxon>
        <taxon>Cytophagales</taxon>
        <taxon>Hymenobacteraceae</taxon>
        <taxon>Hymenobacter</taxon>
    </lineage>
</organism>
<keyword evidence="3" id="KW-1185">Reference proteome</keyword>
<evidence type="ECO:0000256" key="1">
    <source>
        <dbReference type="SAM" id="SignalP"/>
    </source>
</evidence>
<dbReference type="Proteomes" id="UP000717634">
    <property type="component" value="Unassembled WGS sequence"/>
</dbReference>
<evidence type="ECO:0000313" key="2">
    <source>
        <dbReference type="EMBL" id="NKI88634.1"/>
    </source>
</evidence>
<proteinExistence type="predicted"/>
<sequence>MVHRLYSCWLLSCCCWAALLAGPATAQTRILFVGNSFTHGMYEPVLNYNAAAITDENHNQPPGSPRYQLDPATPGPWGGVPGIFKKMADQAGRPYDVHIELVNGASLVYHYTNAMAVVQAGPWDQVVLQESSTQPLPVARTGQPASFLTYATRLEQAVHAGSPAARVYLFQTWPRADMTYPAGQPYSGLPLDTMMRDLRRAYAYLAAQNPRFATVAPVGDAWLRAMQAGVAQRNPYTPSPGPLNLWGPDHFHASKWGSYLAACVLFAQLTGLDPRLLGPTEQAAVALGITAAAAVALQQIAFQQVFAPAGPLPVVLTAFAAQRQATGVHLRWATASEQQNARFEVQRSADGRAFAPIATVLGSGTTFQPTSYTLLDAASPLAALYYRLRQVDVGGAATLSPVVAVGPGAAAPVLLYPNPARERLLITGVAATVYRVRNHLGQLLRQGNMPAGPATVELGGLPGGLYHLELETASGPVRRMFVRE</sequence>
<dbReference type="SUPFAM" id="SSF52266">
    <property type="entry name" value="SGNH hydrolase"/>
    <property type="match status" value="1"/>
</dbReference>
<gene>
    <name evidence="2" type="ORF">HBN54_001221</name>
</gene>
<name>A0ABX1HFF6_9BACT</name>
<feature type="chain" id="PRO_5046875891" description="T9SS type A sorting domain-containing protein" evidence="1">
    <location>
        <begin position="27"/>
        <end position="484"/>
    </location>
</feature>
<dbReference type="RefSeq" id="WP_168672240.1">
    <property type="nucleotide sequence ID" value="NZ_JAAVTK010000002.1"/>
</dbReference>
<dbReference type="EMBL" id="JAAVTK010000002">
    <property type="protein sequence ID" value="NKI88634.1"/>
    <property type="molecule type" value="Genomic_DNA"/>
</dbReference>
<reference evidence="2 3" key="1">
    <citation type="submission" date="2020-03" db="EMBL/GenBank/DDBJ databases">
        <title>Genomic Encyclopedia of Type Strains, Phase IV (KMG-V): Genome sequencing to study the core and pangenomes of soil and plant-associated prokaryotes.</title>
        <authorList>
            <person name="Whitman W."/>
        </authorList>
    </citation>
    <scope>NUCLEOTIDE SEQUENCE [LARGE SCALE GENOMIC DNA]</scope>
    <source>
        <strain evidence="2 3">1B</strain>
    </source>
</reference>
<keyword evidence="1" id="KW-0732">Signal</keyword>
<dbReference type="InterPro" id="IPR036514">
    <property type="entry name" value="SGNH_hydro_sf"/>
</dbReference>
<protein>
    <recommendedName>
        <fullName evidence="4">T9SS type A sorting domain-containing protein</fullName>
    </recommendedName>
</protein>